<protein>
    <submittedName>
        <fullName evidence="2">Uncharacterized protein</fullName>
    </submittedName>
</protein>
<organism evidence="2 3">
    <name type="scientific">Infirmifilum lucidum</name>
    <dbReference type="NCBI Taxonomy" id="2776706"/>
    <lineage>
        <taxon>Archaea</taxon>
        <taxon>Thermoproteota</taxon>
        <taxon>Thermoprotei</taxon>
        <taxon>Thermofilales</taxon>
        <taxon>Thermofilaceae</taxon>
        <taxon>Infirmifilum</taxon>
    </lineage>
</organism>
<dbReference type="RefSeq" id="WP_192818399.1">
    <property type="nucleotide sequence ID" value="NZ_CP062310.1"/>
</dbReference>
<dbReference type="EMBL" id="CP062310">
    <property type="protein sequence ID" value="QOJ78427.1"/>
    <property type="molecule type" value="Genomic_DNA"/>
</dbReference>
<dbReference type="GeneID" id="59149557"/>
<keyword evidence="1" id="KW-1133">Transmembrane helix</keyword>
<dbReference type="Proteomes" id="UP000594121">
    <property type="component" value="Chromosome"/>
</dbReference>
<keyword evidence="3" id="KW-1185">Reference proteome</keyword>
<proteinExistence type="predicted"/>
<reference evidence="2 3" key="1">
    <citation type="submission" date="2020-10" db="EMBL/GenBank/DDBJ databases">
        <title>Thermofilum lucidum 3507LT sp. nov. a novel member of Thermofilaceae family isolated from Chile hot spring, and proposal of description order Thermofilales.</title>
        <authorList>
            <person name="Zayulina K.S."/>
            <person name="Elcheninov A.G."/>
            <person name="Toshchakov S.V."/>
            <person name="Kublanov I.V."/>
        </authorList>
    </citation>
    <scope>NUCLEOTIDE SEQUENCE [LARGE SCALE GENOMIC DNA]</scope>
    <source>
        <strain evidence="2 3">3507LT</strain>
    </source>
</reference>
<feature type="transmembrane region" description="Helical" evidence="1">
    <location>
        <begin position="107"/>
        <end position="125"/>
    </location>
</feature>
<name>A0A7L9FFH5_9CREN</name>
<feature type="transmembrane region" description="Helical" evidence="1">
    <location>
        <begin position="53"/>
        <end position="86"/>
    </location>
</feature>
<evidence type="ECO:0000256" key="1">
    <source>
        <dbReference type="SAM" id="Phobius"/>
    </source>
</evidence>
<evidence type="ECO:0000313" key="3">
    <source>
        <dbReference type="Proteomes" id="UP000594121"/>
    </source>
</evidence>
<gene>
    <name evidence="2" type="ORF">IG193_06635</name>
</gene>
<evidence type="ECO:0000313" key="2">
    <source>
        <dbReference type="EMBL" id="QOJ78427.1"/>
    </source>
</evidence>
<dbReference type="InParanoid" id="A0A7L9FFH5"/>
<accession>A0A7L9FFH5</accession>
<sequence>MSEKDVLAIALLLLFVLAVLFLQLPVAYKATLVVLLALASVGYSTSREDVIEVSASAMYLLLVTLVAFDQLGAVQAMFIALLLLLLRDSLEILTKGALSGTRYILGWYTPFYFALLLIPLAWPWLHLLPRKIPAVLLGATILVILYVVHNATTERP</sequence>
<dbReference type="KEGG" id="thel:IG193_06635"/>
<keyword evidence="1" id="KW-0812">Transmembrane</keyword>
<feature type="transmembrane region" description="Helical" evidence="1">
    <location>
        <begin position="131"/>
        <end position="148"/>
    </location>
</feature>
<keyword evidence="1" id="KW-0472">Membrane</keyword>
<dbReference type="AlphaFoldDB" id="A0A7L9FFH5"/>